<keyword evidence="1" id="KW-0472">Membrane</keyword>
<evidence type="ECO:0000259" key="2">
    <source>
        <dbReference type="Pfam" id="PF25829"/>
    </source>
</evidence>
<dbReference type="EMBL" id="CAXHTB010000008">
    <property type="protein sequence ID" value="CAL0310439.1"/>
    <property type="molecule type" value="Genomic_DNA"/>
</dbReference>
<feature type="transmembrane region" description="Helical" evidence="1">
    <location>
        <begin position="171"/>
        <end position="192"/>
    </location>
</feature>
<evidence type="ECO:0000313" key="4">
    <source>
        <dbReference type="Proteomes" id="UP001497480"/>
    </source>
</evidence>
<keyword evidence="4" id="KW-1185">Reference proteome</keyword>
<feature type="domain" description="DUF7953" evidence="2">
    <location>
        <begin position="29"/>
        <end position="142"/>
    </location>
</feature>
<keyword evidence="1" id="KW-1133">Transmembrane helix</keyword>
<organism evidence="3 4">
    <name type="scientific">Lupinus luteus</name>
    <name type="common">European yellow lupine</name>
    <dbReference type="NCBI Taxonomy" id="3873"/>
    <lineage>
        <taxon>Eukaryota</taxon>
        <taxon>Viridiplantae</taxon>
        <taxon>Streptophyta</taxon>
        <taxon>Embryophyta</taxon>
        <taxon>Tracheophyta</taxon>
        <taxon>Spermatophyta</taxon>
        <taxon>Magnoliopsida</taxon>
        <taxon>eudicotyledons</taxon>
        <taxon>Gunneridae</taxon>
        <taxon>Pentapetalae</taxon>
        <taxon>rosids</taxon>
        <taxon>fabids</taxon>
        <taxon>Fabales</taxon>
        <taxon>Fabaceae</taxon>
        <taxon>Papilionoideae</taxon>
        <taxon>50 kb inversion clade</taxon>
        <taxon>genistoids sensu lato</taxon>
        <taxon>core genistoids</taxon>
        <taxon>Genisteae</taxon>
        <taxon>Lupinus</taxon>
    </lineage>
</organism>
<dbReference type="PANTHER" id="PTHR33780:SF3">
    <property type="entry name" value="EXPRESSED PROTEIN"/>
    <property type="match status" value="1"/>
</dbReference>
<evidence type="ECO:0000256" key="1">
    <source>
        <dbReference type="SAM" id="Phobius"/>
    </source>
</evidence>
<dbReference type="Proteomes" id="UP001497480">
    <property type="component" value="Unassembled WGS sequence"/>
</dbReference>
<accession>A0AAV1WN33</accession>
<sequence>MSIHNSRVSHFYLFSSCIFFTYIPGLILSADVTLSSMEIFTTHEWLKVTPTVYFKCNEENKTILPDVKKKDTFYSFKGEESWQPLTNFSSKKCKRCGLYEEDRLLSDDVFDEWEFCPSDFTATDGKYVRVKEKQFNATFMCSECLSLAGGSTSTSGIGTAAHANNDHRKGVLIAVAVLLSVLVSAIVIVGAFKYWQKKKREQDQARFLKLFEDEDDIEDELGLGTIL</sequence>
<protein>
    <recommendedName>
        <fullName evidence="2">DUF7953 domain-containing protein</fullName>
    </recommendedName>
</protein>
<dbReference type="PANTHER" id="PTHR33780">
    <property type="entry name" value="EXPRESSED PROTEIN"/>
    <property type="match status" value="1"/>
</dbReference>
<dbReference type="InterPro" id="IPR057713">
    <property type="entry name" value="DUF7953"/>
</dbReference>
<evidence type="ECO:0000313" key="3">
    <source>
        <dbReference type="EMBL" id="CAL0310439.1"/>
    </source>
</evidence>
<dbReference type="Pfam" id="PF25829">
    <property type="entry name" value="DUF7953"/>
    <property type="match status" value="1"/>
</dbReference>
<reference evidence="3 4" key="1">
    <citation type="submission" date="2024-03" db="EMBL/GenBank/DDBJ databases">
        <authorList>
            <person name="Martinez-Hernandez J."/>
        </authorList>
    </citation>
    <scope>NUCLEOTIDE SEQUENCE [LARGE SCALE GENOMIC DNA]</scope>
</reference>
<gene>
    <name evidence="3" type="ORF">LLUT_LOCUS11499</name>
</gene>
<proteinExistence type="predicted"/>
<feature type="transmembrane region" description="Helical" evidence="1">
    <location>
        <begin position="12"/>
        <end position="30"/>
    </location>
</feature>
<keyword evidence="1" id="KW-0812">Transmembrane</keyword>
<dbReference type="AlphaFoldDB" id="A0AAV1WN33"/>
<comment type="caution">
    <text evidence="3">The sequence shown here is derived from an EMBL/GenBank/DDBJ whole genome shotgun (WGS) entry which is preliminary data.</text>
</comment>
<name>A0AAV1WN33_LUPLU</name>